<feature type="domain" description="Phytase-like" evidence="2">
    <location>
        <begin position="772"/>
        <end position="1041"/>
    </location>
</feature>
<dbReference type="PANTHER" id="PTHR46928:SF1">
    <property type="entry name" value="MESENCHYME-SPECIFIC CELL SURFACE GLYCOPROTEIN"/>
    <property type="match status" value="1"/>
</dbReference>
<organism evidence="3 4">
    <name type="scientific">Euzebya pacifica</name>
    <dbReference type="NCBI Taxonomy" id="1608957"/>
    <lineage>
        <taxon>Bacteria</taxon>
        <taxon>Bacillati</taxon>
        <taxon>Actinomycetota</taxon>
        <taxon>Nitriliruptoria</taxon>
        <taxon>Euzebyales</taxon>
    </lineage>
</organism>
<dbReference type="InterPro" id="IPR052956">
    <property type="entry name" value="Mesenchyme-surface_protein"/>
</dbReference>
<sequence>MHKMPIRLRILAILAIAALGLSLLPSAVATAQGVADLDGGSPVADAIALSQYAYPDGATDVALARDDESADALSSGFAQGVIDGPLLLTATGSLDAATESEIDRLGATTVHVFGGVDAVSQAVEDALTAQGLTVVRYEGATRLETALDTYAELGASATTAVLARAFGVEGNPTAQFADSIAGGALASALGHPVLLTETGMLSDSTKAAIEASPIDTILVLGGTAAISDATVADLRGLGVAVTRLEGPERTTTASAIAGYLANAPGTDVTTVVLVDGFDEFGWASGFAAAGAAADGDTVVLLVNGDMVPEATRAWLDANPAAGVVCGPNVSDIACAAAGGEGRRYFTHTATYDVTANGNVSAEIIDYWAGGDMLVFTDSPNESLGMIDIATPAAPTGGGTIDLGGEPTSVAILGDLALVGVNTSPDFVNPSGELRVIDLTDATTVATIDLGGQPDSVAISPDGTYAAIAIENERDEDANDGLIPQAPGGKLVVVDTSDDDPTAWTATDVDLTGLADVAPSDPEVEYVDINDDNVAAVSMQENNHFAIVDLPTGTVTEDFSMGEVTLEDVDATEEAIGPQESGDLQPTETITRRREADAVSWIDDDSFASANEGDYADADGVEGGSRSWTIFNIDGTVEYEAGNSLEHQLIAAGHYPEARSANKGVEPEGAETGTYDDTTHVFIGAERANAVGVYTLDDAGAVTPLQTLPTGIGPEGLKAIPDEGLFVVAAETNLAAEEEEVGLPTSIVTIYTHGASAPTYPMLTSTEVDGVPTPWTAMSGLAGSAEGDMLHGVSDSILGVGYIYPIDASGDAGLITGRIPVTGASFNLDLEGIAIAPEGGFWLASEGRYTDDGEERPNALVLTDATGAVQAEYDLPAALVEQATSSGFEGVAIGTDESGSTEYVYAVVQREWADDEDNTVKIARLDPTDGTWAFATYEKAEPESANGGWVGLSEITALSDGTFAIVERDNQLGGFAAIKRVTTVDLAAATFVAYGQPLQAVPVTPALDLLDELEDASIVTPDKLEGLGITGNGHVWIATDNDGLDDAIGQTLFMDLGTEDTVFGQG</sequence>
<dbReference type="InterPro" id="IPR007253">
    <property type="entry name" value="Cell_wall-bd_2"/>
</dbReference>
<proteinExistence type="predicted"/>
<dbReference type="EMBL" id="CP031165">
    <property type="protein sequence ID" value="AXV09377.1"/>
    <property type="molecule type" value="Genomic_DNA"/>
</dbReference>
<evidence type="ECO:0000313" key="4">
    <source>
        <dbReference type="Proteomes" id="UP000264006"/>
    </source>
</evidence>
<feature type="chain" id="PRO_5016806522" evidence="1">
    <location>
        <begin position="32"/>
        <end position="1065"/>
    </location>
</feature>
<dbReference type="AlphaFoldDB" id="A0A346Y4I0"/>
<dbReference type="Gene3D" id="2.130.10.10">
    <property type="entry name" value="YVTN repeat-like/Quinoprotein amine dehydrogenase"/>
    <property type="match status" value="1"/>
</dbReference>
<dbReference type="Pfam" id="PF13449">
    <property type="entry name" value="Phytase-like"/>
    <property type="match status" value="1"/>
</dbReference>
<dbReference type="InterPro" id="IPR015943">
    <property type="entry name" value="WD40/YVTN_repeat-like_dom_sf"/>
</dbReference>
<feature type="signal peptide" evidence="1">
    <location>
        <begin position="1"/>
        <end position="31"/>
    </location>
</feature>
<evidence type="ECO:0000313" key="3">
    <source>
        <dbReference type="EMBL" id="AXV09377.1"/>
    </source>
</evidence>
<dbReference type="Pfam" id="PF04122">
    <property type="entry name" value="CW_binding_2"/>
    <property type="match status" value="2"/>
</dbReference>
<dbReference type="InterPro" id="IPR011048">
    <property type="entry name" value="Haem_d1_sf"/>
</dbReference>
<name>A0A346Y4I0_9ACTN</name>
<dbReference type="KEGG" id="euz:DVS28_a4716"/>
<reference evidence="3 4" key="1">
    <citation type="submission" date="2018-09" db="EMBL/GenBank/DDBJ databases">
        <title>Complete genome sequence of Euzebya sp. DY32-46 isolated from seawater of Pacific Ocean.</title>
        <authorList>
            <person name="Xu L."/>
            <person name="Wu Y.-H."/>
            <person name="Xu X.-W."/>
        </authorList>
    </citation>
    <scope>NUCLEOTIDE SEQUENCE [LARGE SCALE GENOMIC DNA]</scope>
    <source>
        <strain evidence="3 4">DY32-46</strain>
    </source>
</reference>
<gene>
    <name evidence="3" type="ORF">DVS28_a4716</name>
</gene>
<accession>A0A346Y4I0</accession>
<dbReference type="OrthoDB" id="1016457at2"/>
<dbReference type="SUPFAM" id="SSF51004">
    <property type="entry name" value="C-terminal (heme d1) domain of cytochrome cd1-nitrite reductase"/>
    <property type="match status" value="2"/>
</dbReference>
<dbReference type="InterPro" id="IPR027372">
    <property type="entry name" value="Phytase-like_dom"/>
</dbReference>
<dbReference type="Proteomes" id="UP000264006">
    <property type="component" value="Chromosome"/>
</dbReference>
<keyword evidence="1" id="KW-0732">Signal</keyword>
<protein>
    <submittedName>
        <fullName evidence="3">Alkaline phosphatase</fullName>
    </submittedName>
</protein>
<dbReference type="PANTHER" id="PTHR46928">
    <property type="entry name" value="MESENCHYME-SPECIFIC CELL SURFACE GLYCOPROTEIN"/>
    <property type="match status" value="1"/>
</dbReference>
<dbReference type="Gene3D" id="3.40.50.12090">
    <property type="match status" value="1"/>
</dbReference>
<keyword evidence="4" id="KW-1185">Reference proteome</keyword>
<evidence type="ECO:0000259" key="2">
    <source>
        <dbReference type="Pfam" id="PF13449"/>
    </source>
</evidence>
<evidence type="ECO:0000256" key="1">
    <source>
        <dbReference type="SAM" id="SignalP"/>
    </source>
</evidence>